<dbReference type="InterPro" id="IPR018606">
    <property type="entry name" value="Arb1"/>
</dbReference>
<dbReference type="EMBL" id="KB644414">
    <property type="protein sequence ID" value="EPS32590.1"/>
    <property type="molecule type" value="Genomic_DNA"/>
</dbReference>
<dbReference type="Pfam" id="PF09692">
    <property type="entry name" value="Arb1"/>
    <property type="match status" value="1"/>
</dbReference>
<accession>S7ZPE3</accession>
<evidence type="ECO:0000256" key="1">
    <source>
        <dbReference type="SAM" id="MobiDB-lite"/>
    </source>
</evidence>
<proteinExistence type="predicted"/>
<reference evidence="2 3" key="1">
    <citation type="journal article" date="2013" name="PLoS ONE">
        <title>Genomic and secretomic analyses reveal unique features of the lignocellulolytic enzyme system of Penicillium decumbens.</title>
        <authorList>
            <person name="Liu G."/>
            <person name="Zhang L."/>
            <person name="Wei X."/>
            <person name="Zou G."/>
            <person name="Qin Y."/>
            <person name="Ma L."/>
            <person name="Li J."/>
            <person name="Zheng H."/>
            <person name="Wang S."/>
            <person name="Wang C."/>
            <person name="Xun L."/>
            <person name="Zhao G.-P."/>
            <person name="Zhou Z."/>
            <person name="Qu Y."/>
        </authorList>
    </citation>
    <scope>NUCLEOTIDE SEQUENCE [LARGE SCALE GENOMIC DNA]</scope>
    <source>
        <strain evidence="3">114-2 / CGMCC 5302</strain>
    </source>
</reference>
<evidence type="ECO:0008006" key="4">
    <source>
        <dbReference type="Google" id="ProtNLM"/>
    </source>
</evidence>
<evidence type="ECO:0000313" key="3">
    <source>
        <dbReference type="Proteomes" id="UP000019376"/>
    </source>
</evidence>
<dbReference type="HOGENOM" id="CLU_023193_1_1_1"/>
<dbReference type="STRING" id="933388.S7ZPE3"/>
<protein>
    <recommendedName>
        <fullName evidence="4">Argonaute complex, subunit Arb1</fullName>
    </recommendedName>
</protein>
<dbReference type="GO" id="GO:0033167">
    <property type="term" value="C:ARC complex"/>
    <property type="evidence" value="ECO:0007669"/>
    <property type="project" value="InterPro"/>
</dbReference>
<dbReference type="PhylomeDB" id="S7ZPE3"/>
<keyword evidence="3" id="KW-1185">Reference proteome</keyword>
<dbReference type="GO" id="GO:0031047">
    <property type="term" value="P:regulatory ncRNA-mediated gene silencing"/>
    <property type="evidence" value="ECO:0007669"/>
    <property type="project" value="InterPro"/>
</dbReference>
<feature type="compositionally biased region" description="Basic residues" evidence="1">
    <location>
        <begin position="56"/>
        <end position="66"/>
    </location>
</feature>
<dbReference type="Proteomes" id="UP000019376">
    <property type="component" value="Unassembled WGS sequence"/>
</dbReference>
<gene>
    <name evidence="2" type="ORF">PDE_07550</name>
</gene>
<dbReference type="AlphaFoldDB" id="S7ZPE3"/>
<evidence type="ECO:0000313" key="2">
    <source>
        <dbReference type="EMBL" id="EPS32590.1"/>
    </source>
</evidence>
<dbReference type="OrthoDB" id="435402at2759"/>
<organism evidence="2 3">
    <name type="scientific">Penicillium oxalicum (strain 114-2 / CGMCC 5302)</name>
    <name type="common">Penicillium decumbens</name>
    <dbReference type="NCBI Taxonomy" id="933388"/>
    <lineage>
        <taxon>Eukaryota</taxon>
        <taxon>Fungi</taxon>
        <taxon>Dikarya</taxon>
        <taxon>Ascomycota</taxon>
        <taxon>Pezizomycotina</taxon>
        <taxon>Eurotiomycetes</taxon>
        <taxon>Eurotiomycetidae</taxon>
        <taxon>Eurotiales</taxon>
        <taxon>Aspergillaceae</taxon>
        <taxon>Penicillium</taxon>
    </lineage>
</organism>
<name>S7ZPE3_PENO1</name>
<feature type="region of interest" description="Disordered" evidence="1">
    <location>
        <begin position="454"/>
        <end position="482"/>
    </location>
</feature>
<feature type="region of interest" description="Disordered" evidence="1">
    <location>
        <begin position="55"/>
        <end position="80"/>
    </location>
</feature>
<sequence length="512" mass="58019">MAPCHDVSSITPKAVLFAGEPGDTTSQIQRQKDESCGVYVDEGACVEEGTMTALEHKHKRRRPKSKRGADKPTGFEDYYADGPMTPVEYEEIRKLYDPRIEEALTRYQWKRRMENERRAIFFKYLQYGGIDASQNSGTGVSPKELKQMSTDDARQARSQTMIPLERRKLRVSFEEVARGFWSSYYCNHYNPDNQESIKMATVTIHNFLTYLLYHDVCHEYSDDIDRARRICDLAFVELWKNVQLVQQGPGSFNQGCSMLFGGRYFGSGHDVHTDWVPAQVSPTGRLTVNVARKVVKFAIASLGTHEQATRFQNLATQDQLSAHRVPDIDGFEIISVHEPGSDVRDFYREFAPDLPVVGTIRAKSFRNAAKPELDMSAEEHHAWRAGKAPSYEFDFCLEKDLLRHCYPGQRVSSDVWQINCGVYYFDEVISAYPSFHLVLANDLMLHWKTPREVEDTSSQRAEDPGENGHPSGQEKVVQMVQKDGDQDESLAGLIGAIDADMSAVSLNKGAPF</sequence>
<dbReference type="eggNOG" id="ENOG502S0TP">
    <property type="taxonomic scope" value="Eukaryota"/>
</dbReference>